<protein>
    <submittedName>
        <fullName evidence="1">Uncharacterized protein</fullName>
    </submittedName>
</protein>
<dbReference type="AlphaFoldDB" id="A0A934K5X9"/>
<comment type="caution">
    <text evidence="1">The sequence shown here is derived from an EMBL/GenBank/DDBJ whole genome shotgun (WGS) entry which is preliminary data.</text>
</comment>
<organism evidence="1 2">
    <name type="scientific">Candidatus Nephthysia bennettiae</name>
    <dbReference type="NCBI Taxonomy" id="3127016"/>
    <lineage>
        <taxon>Bacteria</taxon>
        <taxon>Bacillati</taxon>
        <taxon>Candidatus Dormiibacterota</taxon>
        <taxon>Candidatus Dormibacteria</taxon>
        <taxon>Candidatus Dormibacterales</taxon>
        <taxon>Candidatus Dormibacteraceae</taxon>
        <taxon>Candidatus Nephthysia</taxon>
    </lineage>
</organism>
<keyword evidence="2" id="KW-1185">Reference proteome</keyword>
<accession>A0A934K5X9</accession>
<dbReference type="EMBL" id="JAEKNR010000136">
    <property type="protein sequence ID" value="MBJ7598990.1"/>
    <property type="molecule type" value="Genomic_DNA"/>
</dbReference>
<gene>
    <name evidence="1" type="ORF">JF922_13020</name>
</gene>
<dbReference type="Proteomes" id="UP000612893">
    <property type="component" value="Unassembled WGS sequence"/>
</dbReference>
<evidence type="ECO:0000313" key="1">
    <source>
        <dbReference type="EMBL" id="MBJ7598990.1"/>
    </source>
</evidence>
<sequence length="53" mass="6476">MSSDRSERFTLREAERPDLCTQLEAILHQVWEQEAVWRDEDRIDLAARLYRDR</sequence>
<evidence type="ECO:0000313" key="2">
    <source>
        <dbReference type="Proteomes" id="UP000612893"/>
    </source>
</evidence>
<proteinExistence type="predicted"/>
<reference evidence="1" key="1">
    <citation type="submission" date="2020-10" db="EMBL/GenBank/DDBJ databases">
        <title>Ca. Dormibacterota MAGs.</title>
        <authorList>
            <person name="Montgomery K."/>
        </authorList>
    </citation>
    <scope>NUCLEOTIDE SEQUENCE [LARGE SCALE GENOMIC DNA]</scope>
    <source>
        <strain evidence="1">SC8812_S17_10</strain>
    </source>
</reference>
<name>A0A934K5X9_9BACT</name>
<dbReference type="RefSeq" id="WP_338202291.1">
    <property type="nucleotide sequence ID" value="NZ_JAEKNR010000136.1"/>
</dbReference>